<evidence type="ECO:0000313" key="2">
    <source>
        <dbReference type="Proteomes" id="UP000799118"/>
    </source>
</evidence>
<gene>
    <name evidence="1" type="ORF">BT96DRAFT_1007937</name>
</gene>
<organism evidence="1 2">
    <name type="scientific">Gymnopus androsaceus JB14</name>
    <dbReference type="NCBI Taxonomy" id="1447944"/>
    <lineage>
        <taxon>Eukaryota</taxon>
        <taxon>Fungi</taxon>
        <taxon>Dikarya</taxon>
        <taxon>Basidiomycota</taxon>
        <taxon>Agaricomycotina</taxon>
        <taxon>Agaricomycetes</taxon>
        <taxon>Agaricomycetidae</taxon>
        <taxon>Agaricales</taxon>
        <taxon>Marasmiineae</taxon>
        <taxon>Omphalotaceae</taxon>
        <taxon>Gymnopus</taxon>
    </lineage>
</organism>
<reference evidence="1" key="1">
    <citation type="journal article" date="2019" name="Environ. Microbiol.">
        <title>Fungal ecological strategies reflected in gene transcription - a case study of two litter decomposers.</title>
        <authorList>
            <person name="Barbi F."/>
            <person name="Kohler A."/>
            <person name="Barry K."/>
            <person name="Baskaran P."/>
            <person name="Daum C."/>
            <person name="Fauchery L."/>
            <person name="Ihrmark K."/>
            <person name="Kuo A."/>
            <person name="LaButti K."/>
            <person name="Lipzen A."/>
            <person name="Morin E."/>
            <person name="Grigoriev I.V."/>
            <person name="Henrissat B."/>
            <person name="Lindahl B."/>
            <person name="Martin F."/>
        </authorList>
    </citation>
    <scope>NUCLEOTIDE SEQUENCE</scope>
    <source>
        <strain evidence="1">JB14</strain>
    </source>
</reference>
<dbReference type="EMBL" id="ML770118">
    <property type="protein sequence ID" value="KAE9384578.1"/>
    <property type="molecule type" value="Genomic_DNA"/>
</dbReference>
<protein>
    <submittedName>
        <fullName evidence="1">Uncharacterized protein</fullName>
    </submittedName>
</protein>
<dbReference type="AlphaFoldDB" id="A0A6A4GGF7"/>
<keyword evidence="2" id="KW-1185">Reference proteome</keyword>
<sequence>MFSSIAAVIPTLPVPCETQYHLTAHSLAFHRTPAHAFYVPEDLISLYWQHLRVSSLVIIKLPPSFDPKVTVLVLHLALPSSAQLPPPIQTQVDAIIHFLKQQAIAIVVNLFI</sequence>
<evidence type="ECO:0000313" key="1">
    <source>
        <dbReference type="EMBL" id="KAE9384578.1"/>
    </source>
</evidence>
<accession>A0A6A4GGF7</accession>
<name>A0A6A4GGF7_9AGAR</name>
<proteinExistence type="predicted"/>
<dbReference type="Proteomes" id="UP000799118">
    <property type="component" value="Unassembled WGS sequence"/>
</dbReference>